<evidence type="ECO:0000259" key="1">
    <source>
        <dbReference type="Pfam" id="PF01593"/>
    </source>
</evidence>
<dbReference type="RefSeq" id="WP_179461844.1">
    <property type="nucleotide sequence ID" value="NZ_JACBZX010000001.1"/>
</dbReference>
<name>A0A852X1H8_9MICO</name>
<comment type="caution">
    <text evidence="2">The sequence shown here is derived from an EMBL/GenBank/DDBJ whole genome shotgun (WGS) entry which is preliminary data.</text>
</comment>
<proteinExistence type="predicted"/>
<dbReference type="AlphaFoldDB" id="A0A852X1H8"/>
<keyword evidence="3" id="KW-1185">Reference proteome</keyword>
<dbReference type="InterPro" id="IPR002937">
    <property type="entry name" value="Amino_oxidase"/>
</dbReference>
<dbReference type="InterPro" id="IPR036188">
    <property type="entry name" value="FAD/NAD-bd_sf"/>
</dbReference>
<dbReference type="SUPFAM" id="SSF51905">
    <property type="entry name" value="FAD/NAD(P)-binding domain"/>
    <property type="match status" value="1"/>
</dbReference>
<dbReference type="EMBL" id="JACBZX010000001">
    <property type="protein sequence ID" value="NYG36317.1"/>
    <property type="molecule type" value="Genomic_DNA"/>
</dbReference>
<evidence type="ECO:0000313" key="3">
    <source>
        <dbReference type="Proteomes" id="UP000592181"/>
    </source>
</evidence>
<dbReference type="PANTHER" id="PTHR42923:SF17">
    <property type="entry name" value="AMINE OXIDASE DOMAIN-CONTAINING PROTEIN"/>
    <property type="match status" value="1"/>
</dbReference>
<dbReference type="Gene3D" id="3.50.50.60">
    <property type="entry name" value="FAD/NAD(P)-binding domain"/>
    <property type="match status" value="1"/>
</dbReference>
<reference evidence="2 3" key="1">
    <citation type="submission" date="2020-07" db="EMBL/GenBank/DDBJ databases">
        <title>Sequencing the genomes of 1000 actinobacteria strains.</title>
        <authorList>
            <person name="Klenk H.-P."/>
        </authorList>
    </citation>
    <scope>NUCLEOTIDE SEQUENCE [LARGE SCALE GENOMIC DNA]</scope>
    <source>
        <strain evidence="2 3">DSM 24723</strain>
    </source>
</reference>
<evidence type="ECO:0000313" key="2">
    <source>
        <dbReference type="EMBL" id="NYG36317.1"/>
    </source>
</evidence>
<gene>
    <name evidence="2" type="ORF">BJY28_000786</name>
</gene>
<sequence>MTDSSPSPTSRRRTAVIGAGVSGLTAAYLLREQDEVTLYEGQARLGGHAHTHDVTGTGGVPRRIDSGFIVHNERTYPHLLRLFAELDVPRRRTIMSMSMTVADEGLEWAGGAGLKGVFAQPRRAADPRFLRMLTGIRRFHRLATAHLAEAAEDDDTPFGAWLERHRFGDDLVRWYAMPLVACVWSAGARTARDYPARSLFAFLENHGMLTVTGSPQWYTVDGGSRTYVDAVRGALEGAGARVVTGSPVASLTRPAGGGVSLTLADGRTHAHDRVVVATHADEALAMLADPSAAEKEVLGAFRYTPNRAVLHTDTSILPSATAARASWNYRVPPPGDDTPPVVTYWMNQLHAIEEKTPFLVTLNGEHLIDASRVLARMDYTHPVYDGPALRAQRRLPELADERTAYAGAHHGWGFHEDGCRSGVAAARHFGATW</sequence>
<dbReference type="Gene3D" id="3.30.70.1990">
    <property type="match status" value="1"/>
</dbReference>
<feature type="domain" description="Amine oxidase" evidence="1">
    <location>
        <begin position="21"/>
        <end position="304"/>
    </location>
</feature>
<accession>A0A852X1H8</accession>
<dbReference type="Gene3D" id="1.10.405.20">
    <property type="match status" value="1"/>
</dbReference>
<protein>
    <submittedName>
        <fullName evidence="2">Putative NAD/FAD-binding protein</fullName>
    </submittedName>
</protein>
<dbReference type="InterPro" id="IPR050464">
    <property type="entry name" value="Zeta_carotene_desat/Oxidored"/>
</dbReference>
<dbReference type="Pfam" id="PF01593">
    <property type="entry name" value="Amino_oxidase"/>
    <property type="match status" value="1"/>
</dbReference>
<dbReference type="PANTHER" id="PTHR42923">
    <property type="entry name" value="PROTOPORPHYRINOGEN OXIDASE"/>
    <property type="match status" value="1"/>
</dbReference>
<dbReference type="GO" id="GO:0016491">
    <property type="term" value="F:oxidoreductase activity"/>
    <property type="evidence" value="ECO:0007669"/>
    <property type="project" value="InterPro"/>
</dbReference>
<organism evidence="2 3">
    <name type="scientific">Janibacter alkaliphilus</name>
    <dbReference type="NCBI Taxonomy" id="1069963"/>
    <lineage>
        <taxon>Bacteria</taxon>
        <taxon>Bacillati</taxon>
        <taxon>Actinomycetota</taxon>
        <taxon>Actinomycetes</taxon>
        <taxon>Micrococcales</taxon>
        <taxon>Intrasporangiaceae</taxon>
        <taxon>Janibacter</taxon>
    </lineage>
</organism>
<dbReference type="Proteomes" id="UP000592181">
    <property type="component" value="Unassembled WGS sequence"/>
</dbReference>